<evidence type="ECO:0000313" key="1">
    <source>
        <dbReference type="EMBL" id="GBM06900.1"/>
    </source>
</evidence>
<dbReference type="Proteomes" id="UP000499080">
    <property type="component" value="Unassembled WGS sequence"/>
</dbReference>
<comment type="caution">
    <text evidence="1">The sequence shown here is derived from an EMBL/GenBank/DDBJ whole genome shotgun (WGS) entry which is preliminary data.</text>
</comment>
<dbReference type="AlphaFoldDB" id="A0A4Y2CR53"/>
<reference evidence="1 2" key="1">
    <citation type="journal article" date="2019" name="Sci. Rep.">
        <title>Orb-weaving spider Araneus ventricosus genome elucidates the spidroin gene catalogue.</title>
        <authorList>
            <person name="Kono N."/>
            <person name="Nakamura H."/>
            <person name="Ohtoshi R."/>
            <person name="Moran D.A.P."/>
            <person name="Shinohara A."/>
            <person name="Yoshida Y."/>
            <person name="Fujiwara M."/>
            <person name="Mori M."/>
            <person name="Tomita M."/>
            <person name="Arakawa K."/>
        </authorList>
    </citation>
    <scope>NUCLEOTIDE SEQUENCE [LARGE SCALE GENOMIC DNA]</scope>
</reference>
<gene>
    <name evidence="1" type="ORF">AVEN_147840_1</name>
</gene>
<sequence>MGVTREHMRAERRMFGHFPTKCCLESLLGLMWLNVFLEQHYSFREFASALIFDDLFRPQKLAAALFIETHTDPAYPDGCQVGVLLRINCFYPFQSVEEVKNLLLRERN</sequence>
<keyword evidence="2" id="KW-1185">Reference proteome</keyword>
<evidence type="ECO:0000313" key="2">
    <source>
        <dbReference type="Proteomes" id="UP000499080"/>
    </source>
</evidence>
<accession>A0A4Y2CR53</accession>
<name>A0A4Y2CR53_ARAVE</name>
<dbReference type="EMBL" id="BGPR01000235">
    <property type="protein sequence ID" value="GBM06900.1"/>
    <property type="molecule type" value="Genomic_DNA"/>
</dbReference>
<proteinExistence type="predicted"/>
<organism evidence="1 2">
    <name type="scientific">Araneus ventricosus</name>
    <name type="common">Orbweaver spider</name>
    <name type="synonym">Epeira ventricosa</name>
    <dbReference type="NCBI Taxonomy" id="182803"/>
    <lineage>
        <taxon>Eukaryota</taxon>
        <taxon>Metazoa</taxon>
        <taxon>Ecdysozoa</taxon>
        <taxon>Arthropoda</taxon>
        <taxon>Chelicerata</taxon>
        <taxon>Arachnida</taxon>
        <taxon>Araneae</taxon>
        <taxon>Araneomorphae</taxon>
        <taxon>Entelegynae</taxon>
        <taxon>Araneoidea</taxon>
        <taxon>Araneidae</taxon>
        <taxon>Araneus</taxon>
    </lineage>
</organism>
<protein>
    <submittedName>
        <fullName evidence="1">Uncharacterized protein</fullName>
    </submittedName>
</protein>